<dbReference type="Pfam" id="PF21036">
    <property type="entry name" value="EryCIII-like_N"/>
    <property type="match status" value="1"/>
</dbReference>
<feature type="domain" description="Erythromycin biosynthesis protein CIII-like C-terminal" evidence="4">
    <location>
        <begin position="232"/>
        <end position="368"/>
    </location>
</feature>
<name>A0A1C5AFT2_9ACTN</name>
<dbReference type="AlphaFoldDB" id="A0A1C5AFT2"/>
<dbReference type="InterPro" id="IPR048284">
    <property type="entry name" value="EryCIII-like_N"/>
</dbReference>
<dbReference type="PANTHER" id="PTHR48050:SF13">
    <property type="entry name" value="STEROL 3-BETA-GLUCOSYLTRANSFERASE UGT80A2"/>
    <property type="match status" value="1"/>
</dbReference>
<dbReference type="RefSeq" id="WP_091050712.1">
    <property type="nucleotide sequence ID" value="NZ_FMCV01000029.1"/>
</dbReference>
<proteinExistence type="inferred from homology"/>
<dbReference type="GO" id="GO:0008194">
    <property type="term" value="F:UDP-glycosyltransferase activity"/>
    <property type="evidence" value="ECO:0007669"/>
    <property type="project" value="InterPro"/>
</dbReference>
<dbReference type="CDD" id="cd03784">
    <property type="entry name" value="GT1_Gtf-like"/>
    <property type="match status" value="1"/>
</dbReference>
<evidence type="ECO:0000256" key="2">
    <source>
        <dbReference type="ARBA" id="ARBA00022676"/>
    </source>
</evidence>
<evidence type="ECO:0000259" key="5">
    <source>
        <dbReference type="Pfam" id="PF21036"/>
    </source>
</evidence>
<dbReference type="Proteomes" id="UP000198551">
    <property type="component" value="Unassembled WGS sequence"/>
</dbReference>
<dbReference type="Gene3D" id="3.40.50.2000">
    <property type="entry name" value="Glycogen Phosphorylase B"/>
    <property type="match status" value="2"/>
</dbReference>
<dbReference type="InterPro" id="IPR002213">
    <property type="entry name" value="UDP_glucos_trans"/>
</dbReference>
<feature type="domain" description="Erythromycin biosynthesis protein CIII-like N-terminal" evidence="5">
    <location>
        <begin position="22"/>
        <end position="218"/>
    </location>
</feature>
<keyword evidence="2" id="KW-0328">Glycosyltransferase</keyword>
<evidence type="ECO:0000313" key="7">
    <source>
        <dbReference type="Proteomes" id="UP000198551"/>
    </source>
</evidence>
<keyword evidence="7" id="KW-1185">Reference proteome</keyword>
<dbReference type="SUPFAM" id="SSF53756">
    <property type="entry name" value="UDP-Glycosyltransferase/glycogen phosphorylase"/>
    <property type="match status" value="1"/>
</dbReference>
<dbReference type="PANTHER" id="PTHR48050">
    <property type="entry name" value="STEROL 3-BETA-GLUCOSYLTRANSFERASE"/>
    <property type="match status" value="1"/>
</dbReference>
<evidence type="ECO:0000256" key="1">
    <source>
        <dbReference type="ARBA" id="ARBA00006962"/>
    </source>
</evidence>
<dbReference type="Pfam" id="PF06722">
    <property type="entry name" value="EryCIII-like_C"/>
    <property type="match status" value="1"/>
</dbReference>
<gene>
    <name evidence="6" type="ORF">GA0070215_12917</name>
</gene>
<reference evidence="7" key="1">
    <citation type="submission" date="2016-06" db="EMBL/GenBank/DDBJ databases">
        <authorList>
            <person name="Varghese N."/>
        </authorList>
    </citation>
    <scope>NUCLEOTIDE SEQUENCE [LARGE SCALE GENOMIC DNA]</scope>
    <source>
        <strain evidence="7">DSM 45555</strain>
    </source>
</reference>
<organism evidence="6 7">
    <name type="scientific">Micromonospora marina</name>
    <dbReference type="NCBI Taxonomy" id="307120"/>
    <lineage>
        <taxon>Bacteria</taxon>
        <taxon>Bacillati</taxon>
        <taxon>Actinomycetota</taxon>
        <taxon>Actinomycetes</taxon>
        <taxon>Micromonosporales</taxon>
        <taxon>Micromonosporaceae</taxon>
        <taxon>Micromonospora</taxon>
    </lineage>
</organism>
<dbReference type="InterPro" id="IPR010610">
    <property type="entry name" value="EryCIII-like_C"/>
</dbReference>
<accession>A0A1C5AFT2</accession>
<dbReference type="GO" id="GO:0016758">
    <property type="term" value="F:hexosyltransferase activity"/>
    <property type="evidence" value="ECO:0007669"/>
    <property type="project" value="UniProtKB-ARBA"/>
</dbReference>
<dbReference type="InterPro" id="IPR050426">
    <property type="entry name" value="Glycosyltransferase_28"/>
</dbReference>
<evidence type="ECO:0000313" key="6">
    <source>
        <dbReference type="EMBL" id="SCF43946.1"/>
    </source>
</evidence>
<evidence type="ECO:0000256" key="3">
    <source>
        <dbReference type="ARBA" id="ARBA00022679"/>
    </source>
</evidence>
<evidence type="ECO:0000259" key="4">
    <source>
        <dbReference type="Pfam" id="PF06722"/>
    </source>
</evidence>
<dbReference type="EMBL" id="FMCV01000029">
    <property type="protein sequence ID" value="SCF43946.1"/>
    <property type="molecule type" value="Genomic_DNA"/>
</dbReference>
<protein>
    <submittedName>
        <fullName evidence="6">UDP:flavonoid glycosyltransferase YjiC, YdhE family</fullName>
    </submittedName>
</protein>
<keyword evidence="3 6" id="KW-0808">Transferase</keyword>
<comment type="similarity">
    <text evidence="1">Belongs to the glycosyltransferase 28 family.</text>
</comment>
<dbReference type="GO" id="GO:0017000">
    <property type="term" value="P:antibiotic biosynthetic process"/>
    <property type="evidence" value="ECO:0007669"/>
    <property type="project" value="UniProtKB-ARBA"/>
</dbReference>
<sequence length="371" mass="38879">MRVLFMPGPAIGHAFPLVPLGWAFRAAGHEVVFVTAGDALAVARAGLSVLDAVPGRTTSDMQAQFIRDVPRLFEPIGTDPIGEMEERKPYIVSAWDPFVDAHVALGEWVQPDLVVYDPIFAVGPVVSAKLKVPAVAHSLGLARFTPDLLRELPGAVAMRRHGVALPEGIPTVDIAPPSLVEGGPADISMRYVPYNGGGVLPDWLREPVTRPRIAVTFGTLGGPERFAAGIERVLTAASEIDAEFVLAIGESAAPADLPPNVRTTGWVPLNQLLGGCVAAIHHGGDGTTLTCASLGVRQMVLPGAPDELVTGELLRTRGLAHVLDAMDELDVAAVGRLLTDAELGRVAAEVRAEIAALPSPAEVVSRLAAPA</sequence>